<dbReference type="EMBL" id="JAQMRD010000025">
    <property type="protein sequence ID" value="MDB9224458.1"/>
    <property type="molecule type" value="Genomic_DNA"/>
</dbReference>
<feature type="transmembrane region" description="Helical" evidence="1">
    <location>
        <begin position="12"/>
        <end position="28"/>
    </location>
</feature>
<evidence type="ECO:0000256" key="1">
    <source>
        <dbReference type="SAM" id="Phobius"/>
    </source>
</evidence>
<keyword evidence="1" id="KW-0812">Transmembrane</keyword>
<organism evidence="6 9">
    <name type="scientific">Odoribacter splanchnicus</name>
    <dbReference type="NCBI Taxonomy" id="28118"/>
    <lineage>
        <taxon>Bacteria</taxon>
        <taxon>Pseudomonadati</taxon>
        <taxon>Bacteroidota</taxon>
        <taxon>Bacteroidia</taxon>
        <taxon>Bacteroidales</taxon>
        <taxon>Odoribacteraceae</taxon>
        <taxon>Odoribacter</taxon>
    </lineage>
</organism>
<gene>
    <name evidence="5" type="ORF">DWW24_11610</name>
    <name evidence="4" type="ORF">DWW57_08830</name>
    <name evidence="6" type="ORF">DXA53_11460</name>
    <name evidence="2" type="ORF">L0P03_15535</name>
    <name evidence="3" type="ORF">PN645_15845</name>
</gene>
<accession>A0A1Y3YDZ2</accession>
<dbReference type="RefSeq" id="WP_013613576.1">
    <property type="nucleotide sequence ID" value="NZ_BAABYK010000001.1"/>
</dbReference>
<evidence type="ECO:0000313" key="4">
    <source>
        <dbReference type="EMBL" id="RGU56358.1"/>
    </source>
</evidence>
<proteinExistence type="predicted"/>
<evidence type="ECO:0000313" key="7">
    <source>
        <dbReference type="Proteomes" id="UP000283426"/>
    </source>
</evidence>
<evidence type="ECO:0000313" key="2">
    <source>
        <dbReference type="EMBL" id="MCG4961247.1"/>
    </source>
</evidence>
<dbReference type="AlphaFoldDB" id="A0A1Y3YDZ2"/>
<evidence type="ECO:0000313" key="6">
    <source>
        <dbReference type="EMBL" id="RGY05901.1"/>
    </source>
</evidence>
<sequence length="186" mass="21577">MIFNSTEREGVLVMLLLITGLIVIPRFVRSGKPAFFLLPEVINIEKDSLRPVSHREISPPLELNTADSSALVRIRGIGPYYASKIIKYRQRLGGFYAVRQLKELKMNHFNVDSCAGVFTVDPSKIVKYRLDTMSFKAILRHPYLEYEDVQMIFNAKRKYDSLSFQLLEEKKVLPAYKLKKIKPYFQ</sequence>
<dbReference type="SUPFAM" id="SSF47781">
    <property type="entry name" value="RuvA domain 2-like"/>
    <property type="match status" value="1"/>
</dbReference>
<dbReference type="Pfam" id="PF12836">
    <property type="entry name" value="HHH_3"/>
    <property type="match status" value="1"/>
</dbReference>
<dbReference type="EMBL" id="QSCO01000015">
    <property type="protein sequence ID" value="RGY05901.1"/>
    <property type="molecule type" value="Genomic_DNA"/>
</dbReference>
<reference evidence="3" key="3">
    <citation type="submission" date="2023-01" db="EMBL/GenBank/DDBJ databases">
        <title>Human gut microbiome strain richness.</title>
        <authorList>
            <person name="Chen-Liaw A."/>
        </authorList>
    </citation>
    <scope>NUCLEOTIDE SEQUENCE</scope>
    <source>
        <strain evidence="3">RTP21484st1_B7_RTP21484_190118</strain>
    </source>
</reference>
<dbReference type="Proteomes" id="UP000284434">
    <property type="component" value="Unassembled WGS sequence"/>
</dbReference>
<dbReference type="Proteomes" id="UP001199750">
    <property type="component" value="Unassembled WGS sequence"/>
</dbReference>
<evidence type="ECO:0000313" key="8">
    <source>
        <dbReference type="Proteomes" id="UP000284243"/>
    </source>
</evidence>
<keyword evidence="1" id="KW-0472">Membrane</keyword>
<dbReference type="Proteomes" id="UP000284243">
    <property type="component" value="Unassembled WGS sequence"/>
</dbReference>
<evidence type="ECO:0000313" key="9">
    <source>
        <dbReference type="Proteomes" id="UP000284434"/>
    </source>
</evidence>
<dbReference type="EMBL" id="QRYW01000023">
    <property type="protein sequence ID" value="RGV25313.1"/>
    <property type="molecule type" value="Genomic_DNA"/>
</dbReference>
<dbReference type="EMBL" id="QRYC01000010">
    <property type="protein sequence ID" value="RGU56358.1"/>
    <property type="molecule type" value="Genomic_DNA"/>
</dbReference>
<evidence type="ECO:0000313" key="3">
    <source>
        <dbReference type="EMBL" id="MDB9224458.1"/>
    </source>
</evidence>
<protein>
    <submittedName>
        <fullName evidence="6">Helix-hairpin-helix domain-containing protein</fullName>
    </submittedName>
</protein>
<dbReference type="Gene3D" id="1.10.150.280">
    <property type="entry name" value="AF1531-like domain"/>
    <property type="match status" value="1"/>
</dbReference>
<dbReference type="GeneID" id="61276661"/>
<comment type="caution">
    <text evidence="6">The sequence shown here is derived from an EMBL/GenBank/DDBJ whole genome shotgun (WGS) entry which is preliminary data.</text>
</comment>
<dbReference type="EMBL" id="JAKNDN010000032">
    <property type="protein sequence ID" value="MCG4961247.1"/>
    <property type="molecule type" value="Genomic_DNA"/>
</dbReference>
<dbReference type="Proteomes" id="UP001212263">
    <property type="component" value="Unassembled WGS sequence"/>
</dbReference>
<dbReference type="InterPro" id="IPR010994">
    <property type="entry name" value="RuvA_2-like"/>
</dbReference>
<evidence type="ECO:0000313" key="5">
    <source>
        <dbReference type="EMBL" id="RGV25313.1"/>
    </source>
</evidence>
<dbReference type="Proteomes" id="UP000283426">
    <property type="component" value="Unassembled WGS sequence"/>
</dbReference>
<reference evidence="7 8" key="1">
    <citation type="submission" date="2018-08" db="EMBL/GenBank/DDBJ databases">
        <title>A genome reference for cultivated species of the human gut microbiota.</title>
        <authorList>
            <person name="Zou Y."/>
            <person name="Xue W."/>
            <person name="Luo G."/>
        </authorList>
    </citation>
    <scope>NUCLEOTIDE SEQUENCE [LARGE SCALE GENOMIC DNA]</scope>
    <source>
        <strain evidence="5 7">AF14-6AC</strain>
        <strain evidence="4 8">AF16-14</strain>
        <strain evidence="6 9">OF03-11</strain>
    </source>
</reference>
<reference evidence="2" key="2">
    <citation type="submission" date="2022-01" db="EMBL/GenBank/DDBJ databases">
        <title>Collection of gut derived symbiotic bacterial strains cultured from healthy donors.</title>
        <authorList>
            <person name="Lin H."/>
            <person name="Kohout C."/>
            <person name="Waligurski E."/>
            <person name="Pamer E.G."/>
        </authorList>
    </citation>
    <scope>NUCLEOTIDE SEQUENCE</scope>
    <source>
        <strain evidence="2">DFI.1.149</strain>
    </source>
</reference>
<name>A0A1Y3YDZ2_9BACT</name>
<keyword evidence="1" id="KW-1133">Transmembrane helix</keyword>